<dbReference type="Proteomes" id="UP000290848">
    <property type="component" value="Unassembled WGS sequence"/>
</dbReference>
<keyword evidence="1" id="KW-0732">Signal</keyword>
<name>A0A4Q0M7T8_9SPHI</name>
<dbReference type="RefSeq" id="WP_128770111.1">
    <property type="nucleotide sequence ID" value="NZ_RXOC01000009.1"/>
</dbReference>
<feature type="chain" id="PRO_5020988888" description="Entericidin" evidence="1">
    <location>
        <begin position="25"/>
        <end position="73"/>
    </location>
</feature>
<dbReference type="AlphaFoldDB" id="A0A4Q0M7T8"/>
<comment type="caution">
    <text evidence="2">The sequence shown here is derived from an EMBL/GenBank/DDBJ whole genome shotgun (WGS) entry which is preliminary data.</text>
</comment>
<evidence type="ECO:0000313" key="3">
    <source>
        <dbReference type="Proteomes" id="UP000290848"/>
    </source>
</evidence>
<organism evidence="2 3">
    <name type="scientific">Arcticibacter tournemirensis</name>
    <dbReference type="NCBI Taxonomy" id="699437"/>
    <lineage>
        <taxon>Bacteria</taxon>
        <taxon>Pseudomonadati</taxon>
        <taxon>Bacteroidota</taxon>
        <taxon>Sphingobacteriia</taxon>
        <taxon>Sphingobacteriales</taxon>
        <taxon>Sphingobacteriaceae</taxon>
        <taxon>Arcticibacter</taxon>
    </lineage>
</organism>
<evidence type="ECO:0008006" key="4">
    <source>
        <dbReference type="Google" id="ProtNLM"/>
    </source>
</evidence>
<protein>
    <recommendedName>
        <fullName evidence="4">Entericidin</fullName>
    </recommendedName>
</protein>
<feature type="signal peptide" evidence="1">
    <location>
        <begin position="1"/>
        <end position="24"/>
    </location>
</feature>
<reference evidence="2 3" key="1">
    <citation type="submission" date="2018-12" db="EMBL/GenBank/DDBJ databases">
        <title>The Draft Genome Sequence of the Soil Bacterium Pedobacter tournemirensis R1.</title>
        <authorList>
            <person name="He J."/>
        </authorList>
    </citation>
    <scope>NUCLEOTIDE SEQUENCE [LARGE SCALE GENOMIC DNA]</scope>
    <source>
        <strain evidence="2 3">R1</strain>
    </source>
</reference>
<dbReference type="EMBL" id="RXOC01000009">
    <property type="protein sequence ID" value="RXF68869.1"/>
    <property type="molecule type" value="Genomic_DNA"/>
</dbReference>
<gene>
    <name evidence="2" type="ORF">EKH83_14200</name>
</gene>
<evidence type="ECO:0000313" key="2">
    <source>
        <dbReference type="EMBL" id="RXF68869.1"/>
    </source>
</evidence>
<proteinExistence type="predicted"/>
<evidence type="ECO:0000256" key="1">
    <source>
        <dbReference type="SAM" id="SignalP"/>
    </source>
</evidence>
<sequence length="73" mass="7706">MKALFNIKTSILFLSLTFSLSISACNSNKSNDPATDSIDSASEAQVDSIDSTFSTKADTIDSTSEALADSLDH</sequence>
<accession>A0A4Q0M7T8</accession>
<dbReference type="PROSITE" id="PS51257">
    <property type="entry name" value="PROKAR_LIPOPROTEIN"/>
    <property type="match status" value="1"/>
</dbReference>